<sequence length="355" mass="39914">MAAARRRQAEEEERERVRSSIVSFLDSSNPNLQQSLDQTVAGIILSPRQADRTPQYIPDSSDPQRLAVRTAVRAFLEDKNLDVETVAHRIATSQLDPQLQMPPERPPWDDIEERVNSRLSALIDETHRDLVREKQRLQNEALMRETLDVTEHARQVRETKEAFSRYLAETQELSDVQAEMDSLDENIKNLEVSIAETQAELKHKGDVLQGLKEDDAEAQRLVARMWELDGEERSAKLGMRGELSELEATELVELRQSVGKNLKEKEKARSLALKKANDSISDLNHRLSFSQREHATSKVARSALLDRRNALKKSLIELANAPGPKGEKPKGKKAKGAEGSEKKGAVEAQKGQNPG</sequence>
<reference evidence="3" key="1">
    <citation type="submission" date="2021-01" db="EMBL/GenBank/DDBJ databases">
        <authorList>
            <person name="Corre E."/>
            <person name="Pelletier E."/>
            <person name="Niang G."/>
            <person name="Scheremetjew M."/>
            <person name="Finn R."/>
            <person name="Kale V."/>
            <person name="Holt S."/>
            <person name="Cochrane G."/>
            <person name="Meng A."/>
            <person name="Brown T."/>
            <person name="Cohen L."/>
        </authorList>
    </citation>
    <scope>NUCLEOTIDE SEQUENCE</scope>
    <source>
        <strain evidence="3">CCMP441</strain>
    </source>
</reference>
<evidence type="ECO:0000256" key="2">
    <source>
        <dbReference type="SAM" id="MobiDB-lite"/>
    </source>
</evidence>
<name>A0A6U2DK84_HEMAN</name>
<organism evidence="3">
    <name type="scientific">Hemiselmis andersenii</name>
    <name type="common">Cryptophyte alga</name>
    <dbReference type="NCBI Taxonomy" id="464988"/>
    <lineage>
        <taxon>Eukaryota</taxon>
        <taxon>Cryptophyceae</taxon>
        <taxon>Cryptomonadales</taxon>
        <taxon>Hemiselmidaceae</taxon>
        <taxon>Hemiselmis</taxon>
    </lineage>
</organism>
<dbReference type="AlphaFoldDB" id="A0A6U2DK84"/>
<feature type="coiled-coil region" evidence="1">
    <location>
        <begin position="166"/>
        <end position="200"/>
    </location>
</feature>
<dbReference type="EMBL" id="HBFK01011205">
    <property type="protein sequence ID" value="CAD8740254.1"/>
    <property type="molecule type" value="Transcribed_RNA"/>
</dbReference>
<feature type="region of interest" description="Disordered" evidence="2">
    <location>
        <begin position="315"/>
        <end position="355"/>
    </location>
</feature>
<keyword evidence="1" id="KW-0175">Coiled coil</keyword>
<gene>
    <name evidence="3" type="ORF">HAND1043_LOCUS6746</name>
</gene>
<protein>
    <submittedName>
        <fullName evidence="3">Uncharacterized protein</fullName>
    </submittedName>
</protein>
<proteinExistence type="predicted"/>
<evidence type="ECO:0000256" key="1">
    <source>
        <dbReference type="SAM" id="Coils"/>
    </source>
</evidence>
<evidence type="ECO:0000313" key="3">
    <source>
        <dbReference type="EMBL" id="CAD8740254.1"/>
    </source>
</evidence>
<accession>A0A6U2DK84</accession>
<feature type="compositionally biased region" description="Basic and acidic residues" evidence="2">
    <location>
        <begin position="325"/>
        <end position="345"/>
    </location>
</feature>